<name>A0A852VBR3_9ACTN</name>
<evidence type="ECO:0000313" key="2">
    <source>
        <dbReference type="Proteomes" id="UP000576393"/>
    </source>
</evidence>
<protein>
    <submittedName>
        <fullName evidence="1">Uncharacterized protein</fullName>
    </submittedName>
</protein>
<sequence length="71" mass="7650">MKHDHEPVAAVRLRAARLLGRAIAKGNGPIERNPWREQGGLLSRAFIAGYRSVKPAEPGGVSYDEEGGRGV</sequence>
<dbReference type="RefSeq" id="WP_179829179.1">
    <property type="nucleotide sequence ID" value="NZ_JACCCO010000004.1"/>
</dbReference>
<comment type="caution">
    <text evidence="1">The sequence shown here is derived from an EMBL/GenBank/DDBJ whole genome shotgun (WGS) entry which is preliminary data.</text>
</comment>
<accession>A0A852VBR3</accession>
<dbReference type="EMBL" id="JACCCO010000004">
    <property type="protein sequence ID" value="NYF44673.1"/>
    <property type="molecule type" value="Genomic_DNA"/>
</dbReference>
<proteinExistence type="predicted"/>
<reference evidence="1 2" key="1">
    <citation type="submission" date="2020-07" db="EMBL/GenBank/DDBJ databases">
        <title>Sequencing the genomes of 1000 actinobacteria strains.</title>
        <authorList>
            <person name="Klenk H.-P."/>
        </authorList>
    </citation>
    <scope>NUCLEOTIDE SEQUENCE [LARGE SCALE GENOMIC DNA]</scope>
    <source>
        <strain evidence="1 2">DSM 45763</strain>
    </source>
</reference>
<gene>
    <name evidence="1" type="ORF">HDA43_006915</name>
</gene>
<keyword evidence="2" id="KW-1185">Reference proteome</keyword>
<evidence type="ECO:0000313" key="1">
    <source>
        <dbReference type="EMBL" id="NYF44673.1"/>
    </source>
</evidence>
<dbReference type="Proteomes" id="UP000576393">
    <property type="component" value="Unassembled WGS sequence"/>
</dbReference>
<dbReference type="AlphaFoldDB" id="A0A852VBR3"/>
<organism evidence="1 2">
    <name type="scientific">Streptosporangium sandarakinum</name>
    <dbReference type="NCBI Taxonomy" id="1260955"/>
    <lineage>
        <taxon>Bacteria</taxon>
        <taxon>Bacillati</taxon>
        <taxon>Actinomycetota</taxon>
        <taxon>Actinomycetes</taxon>
        <taxon>Streptosporangiales</taxon>
        <taxon>Streptosporangiaceae</taxon>
        <taxon>Streptosporangium</taxon>
    </lineage>
</organism>